<feature type="compositionally biased region" description="Low complexity" evidence="9">
    <location>
        <begin position="201"/>
        <end position="213"/>
    </location>
</feature>
<feature type="compositionally biased region" description="Basic and acidic residues" evidence="9">
    <location>
        <begin position="446"/>
        <end position="457"/>
    </location>
</feature>
<feature type="compositionally biased region" description="Basic residues" evidence="9">
    <location>
        <begin position="376"/>
        <end position="388"/>
    </location>
</feature>
<dbReference type="Gene3D" id="3.30.50.10">
    <property type="entry name" value="Erythroid Transcription Factor GATA-1, subunit A"/>
    <property type="match status" value="3"/>
</dbReference>
<comment type="subcellular location">
    <subcellularLocation>
        <location evidence="1">Nucleus</location>
    </subcellularLocation>
</comment>
<dbReference type="STRING" id="5627.A0A1C7LU84"/>
<feature type="region of interest" description="Disordered" evidence="9">
    <location>
        <begin position="422"/>
        <end position="480"/>
    </location>
</feature>
<gene>
    <name evidence="11" type="primary">URBS1</name>
    <name evidence="11" type="ORF">A0H81_13565</name>
</gene>
<dbReference type="AlphaFoldDB" id="A0A1C7LU84"/>
<dbReference type="PANTHER" id="PTHR10071:SF335">
    <property type="entry name" value="IRON-SENSING TRANSCRIPTIONAL REPRESSOR-RELATED"/>
    <property type="match status" value="1"/>
</dbReference>
<evidence type="ECO:0000256" key="3">
    <source>
        <dbReference type="ARBA" id="ARBA00022771"/>
    </source>
</evidence>
<feature type="domain" description="GATA-type" evidence="10">
    <location>
        <begin position="101"/>
        <end position="155"/>
    </location>
</feature>
<dbReference type="GO" id="GO:0000122">
    <property type="term" value="P:negative regulation of transcription by RNA polymerase II"/>
    <property type="evidence" value="ECO:0007669"/>
    <property type="project" value="TreeGrafter"/>
</dbReference>
<feature type="region of interest" description="Disordered" evidence="9">
    <location>
        <begin position="181"/>
        <end position="222"/>
    </location>
</feature>
<dbReference type="OrthoDB" id="515401at2759"/>
<organism evidence="11 12">
    <name type="scientific">Grifola frondosa</name>
    <name type="common">Maitake</name>
    <name type="synonym">Polyporus frondosus</name>
    <dbReference type="NCBI Taxonomy" id="5627"/>
    <lineage>
        <taxon>Eukaryota</taxon>
        <taxon>Fungi</taxon>
        <taxon>Dikarya</taxon>
        <taxon>Basidiomycota</taxon>
        <taxon>Agaricomycotina</taxon>
        <taxon>Agaricomycetes</taxon>
        <taxon>Polyporales</taxon>
        <taxon>Grifolaceae</taxon>
        <taxon>Grifola</taxon>
    </lineage>
</organism>
<feature type="domain" description="GATA-type" evidence="10">
    <location>
        <begin position="311"/>
        <end position="385"/>
    </location>
</feature>
<dbReference type="GO" id="GO:0000981">
    <property type="term" value="F:DNA-binding transcription factor activity, RNA polymerase II-specific"/>
    <property type="evidence" value="ECO:0007669"/>
    <property type="project" value="TreeGrafter"/>
</dbReference>
<keyword evidence="12" id="KW-1185">Reference proteome</keyword>
<evidence type="ECO:0000256" key="2">
    <source>
        <dbReference type="ARBA" id="ARBA00022723"/>
    </source>
</evidence>
<feature type="compositionally biased region" description="Polar residues" evidence="9">
    <location>
        <begin position="148"/>
        <end position="169"/>
    </location>
</feature>
<dbReference type="PRINTS" id="PR00619">
    <property type="entry name" value="GATAZNFINGER"/>
</dbReference>
<protein>
    <submittedName>
        <fullName evidence="11">Siderophore biosynthesis regulatory protein URBS1</fullName>
    </submittedName>
</protein>
<dbReference type="Pfam" id="PF00320">
    <property type="entry name" value="GATA"/>
    <property type="match status" value="2"/>
</dbReference>
<comment type="caution">
    <text evidence="11">The sequence shown here is derived from an EMBL/GenBank/DDBJ whole genome shotgun (WGS) entry which is preliminary data.</text>
</comment>
<dbReference type="GO" id="GO:0008270">
    <property type="term" value="F:zinc ion binding"/>
    <property type="evidence" value="ECO:0007669"/>
    <property type="project" value="UniProtKB-KW"/>
</dbReference>
<feature type="region of interest" description="Disordered" evidence="9">
    <location>
        <begin position="256"/>
        <end position="305"/>
    </location>
</feature>
<evidence type="ECO:0000256" key="5">
    <source>
        <dbReference type="ARBA" id="ARBA00023015"/>
    </source>
</evidence>
<dbReference type="PANTHER" id="PTHR10071">
    <property type="entry name" value="TRANSCRIPTION FACTOR GATA FAMILY MEMBER"/>
    <property type="match status" value="1"/>
</dbReference>
<evidence type="ECO:0000313" key="12">
    <source>
        <dbReference type="Proteomes" id="UP000092993"/>
    </source>
</evidence>
<evidence type="ECO:0000256" key="8">
    <source>
        <dbReference type="PROSITE-ProRule" id="PRU00094"/>
    </source>
</evidence>
<keyword evidence="2" id="KW-0479">Metal-binding</keyword>
<feature type="compositionally biased region" description="Basic and acidic residues" evidence="9">
    <location>
        <begin position="86"/>
        <end position="95"/>
    </location>
</feature>
<proteinExistence type="predicted"/>
<accession>A0A1C7LU84</accession>
<sequence>MGPLVSFSHSLSSASAMSSVVLESPVMHPLSPISRVQYNGHIRTPPASDHSRNDHSSSTPPSPSFAEMQARNAASPVPIDPVLRTDNIEDDHPVSEKPSSSSSPVCCTNCGTFTTPLWRRDPVNGTNICNACGLYQKTRHTPRPPTLGRTSTAPSATHPNAQPTMVNPNKNPYLQSPTQNRIRTASPPTMLTPAASPPLPQASADASISATAAQKHHAGGTCPGDGRCDGTGGTSACSGCPTYNNTLSARHEVEPVNGQGQTHSPSAGANNNPGIPAAGGEQGQEEQHPGNVSPSITQATPSNSRARMRSSVGALSCANCGTSTTPLWRRDDVGNNICNACGASPSLVHLSIPIPYPMSPWSGLFFKLHGTHRPNSMKKTVIKRRKRVPAAPGQPGSTTQTAQDRMTDQAAAEVLASVGRTLTSGSAGAPEESEEDQPRRKRARRSRGEKGRDKEGMDVDEDEEDEGKGRKVRRSTGDEVAARALARATSRWWARGAR</sequence>
<feature type="compositionally biased region" description="Polar residues" evidence="9">
    <location>
        <begin position="290"/>
        <end position="305"/>
    </location>
</feature>
<dbReference type="GO" id="GO:0005634">
    <property type="term" value="C:nucleus"/>
    <property type="evidence" value="ECO:0007669"/>
    <property type="project" value="UniProtKB-SubCell"/>
</dbReference>
<dbReference type="InterPro" id="IPR039355">
    <property type="entry name" value="Transcription_factor_GATA"/>
</dbReference>
<dbReference type="SUPFAM" id="SSF57716">
    <property type="entry name" value="Glucocorticoid receptor-like (DNA-binding domain)"/>
    <property type="match status" value="2"/>
</dbReference>
<evidence type="ECO:0000259" key="10">
    <source>
        <dbReference type="PROSITE" id="PS50114"/>
    </source>
</evidence>
<evidence type="ECO:0000256" key="1">
    <source>
        <dbReference type="ARBA" id="ARBA00004123"/>
    </source>
</evidence>
<dbReference type="InterPro" id="IPR013088">
    <property type="entry name" value="Znf_NHR/GATA"/>
</dbReference>
<keyword evidence="4" id="KW-0862">Zinc</keyword>
<dbReference type="PROSITE" id="PS00344">
    <property type="entry name" value="GATA_ZN_FINGER_1"/>
    <property type="match status" value="2"/>
</dbReference>
<keyword evidence="6" id="KW-0804">Transcription</keyword>
<evidence type="ECO:0000256" key="6">
    <source>
        <dbReference type="ARBA" id="ARBA00023163"/>
    </source>
</evidence>
<dbReference type="GO" id="GO:0000978">
    <property type="term" value="F:RNA polymerase II cis-regulatory region sequence-specific DNA binding"/>
    <property type="evidence" value="ECO:0007669"/>
    <property type="project" value="TreeGrafter"/>
</dbReference>
<dbReference type="Proteomes" id="UP000092993">
    <property type="component" value="Unassembled WGS sequence"/>
</dbReference>
<feature type="compositionally biased region" description="Low complexity" evidence="9">
    <location>
        <begin position="265"/>
        <end position="279"/>
    </location>
</feature>
<reference evidence="11 12" key="1">
    <citation type="submission" date="2016-03" db="EMBL/GenBank/DDBJ databases">
        <title>Whole genome sequencing of Grifola frondosa 9006-11.</title>
        <authorList>
            <person name="Min B."/>
            <person name="Park H."/>
            <person name="Kim J.-G."/>
            <person name="Cho H."/>
            <person name="Oh Y.-L."/>
            <person name="Kong W.-S."/>
            <person name="Choi I.-G."/>
        </authorList>
    </citation>
    <scope>NUCLEOTIDE SEQUENCE [LARGE SCALE GENOMIC DNA]</scope>
    <source>
        <strain evidence="11 12">9006-11</strain>
    </source>
</reference>
<evidence type="ECO:0000256" key="4">
    <source>
        <dbReference type="ARBA" id="ARBA00022833"/>
    </source>
</evidence>
<evidence type="ECO:0000256" key="7">
    <source>
        <dbReference type="ARBA" id="ARBA00023242"/>
    </source>
</evidence>
<dbReference type="EMBL" id="LUGG01000031">
    <property type="protein sequence ID" value="OBZ66394.1"/>
    <property type="molecule type" value="Genomic_DNA"/>
</dbReference>
<dbReference type="InterPro" id="IPR000679">
    <property type="entry name" value="Znf_GATA"/>
</dbReference>
<dbReference type="CDD" id="cd00202">
    <property type="entry name" value="ZnF_GATA"/>
    <property type="match status" value="2"/>
</dbReference>
<feature type="region of interest" description="Disordered" evidence="9">
    <location>
        <begin position="140"/>
        <end position="169"/>
    </location>
</feature>
<feature type="compositionally biased region" description="Polar residues" evidence="9">
    <location>
        <begin position="395"/>
        <end position="404"/>
    </location>
</feature>
<dbReference type="SMART" id="SM00401">
    <property type="entry name" value="ZnF_GATA"/>
    <property type="match status" value="2"/>
</dbReference>
<evidence type="ECO:0000256" key="9">
    <source>
        <dbReference type="SAM" id="MobiDB-lite"/>
    </source>
</evidence>
<name>A0A1C7LU84_GRIFR</name>
<dbReference type="GO" id="GO:0045944">
    <property type="term" value="P:positive regulation of transcription by RNA polymerase II"/>
    <property type="evidence" value="ECO:0007669"/>
    <property type="project" value="TreeGrafter"/>
</dbReference>
<keyword evidence="3 8" id="KW-0863">Zinc-finger</keyword>
<keyword evidence="7" id="KW-0539">Nucleus</keyword>
<evidence type="ECO:0000313" key="11">
    <source>
        <dbReference type="EMBL" id="OBZ66394.1"/>
    </source>
</evidence>
<dbReference type="PROSITE" id="PS50114">
    <property type="entry name" value="GATA_ZN_FINGER_2"/>
    <property type="match status" value="2"/>
</dbReference>
<keyword evidence="5" id="KW-0805">Transcription regulation</keyword>
<feature type="region of interest" description="Disordered" evidence="9">
    <location>
        <begin position="376"/>
        <end position="408"/>
    </location>
</feature>
<feature type="region of interest" description="Disordered" evidence="9">
    <location>
        <begin position="36"/>
        <end position="105"/>
    </location>
</feature>